<evidence type="ECO:0000313" key="3">
    <source>
        <dbReference type="Proteomes" id="UP000076486"/>
    </source>
</evidence>
<organism evidence="2 3">
    <name type="scientific">Pseudoalteromonas luteoviolacea CPMOR-1</name>
    <dbReference type="NCBI Taxonomy" id="1365248"/>
    <lineage>
        <taxon>Bacteria</taxon>
        <taxon>Pseudomonadati</taxon>
        <taxon>Pseudomonadota</taxon>
        <taxon>Gammaproteobacteria</taxon>
        <taxon>Alteromonadales</taxon>
        <taxon>Pseudoalteromonadaceae</taxon>
        <taxon>Pseudoalteromonas</taxon>
    </lineage>
</organism>
<feature type="signal peptide" evidence="1">
    <location>
        <begin position="1"/>
        <end position="20"/>
    </location>
</feature>
<reference evidence="2 3" key="1">
    <citation type="submission" date="2013-07" db="EMBL/GenBank/DDBJ databases">
        <title>Comparative Genomic and Metabolomic Analysis of Twelve Strains of Pseudoalteromonas luteoviolacea.</title>
        <authorList>
            <person name="Vynne N.G."/>
            <person name="Mansson M."/>
            <person name="Gram L."/>
        </authorList>
    </citation>
    <scope>NUCLEOTIDE SEQUENCE [LARGE SCALE GENOMIC DNA]</scope>
    <source>
        <strain evidence="2 3">CPMOR-1</strain>
    </source>
</reference>
<name>A0A167LU00_9GAMM</name>
<protein>
    <submittedName>
        <fullName evidence="2">Uncharacterized protein</fullName>
    </submittedName>
</protein>
<dbReference type="PATRIC" id="fig|1365248.3.peg.1397"/>
<comment type="caution">
    <text evidence="2">The sequence shown here is derived from an EMBL/GenBank/DDBJ whole genome shotgun (WGS) entry which is preliminary data.</text>
</comment>
<dbReference type="Proteomes" id="UP000076486">
    <property type="component" value="Unassembled WGS sequence"/>
</dbReference>
<sequence>MKLIYVLSLLLLLFTLPAFAKQPIRVADIGVMGLASHDLFQWNSRTRENEENGRFDLSTIFDYADGTKIHQGGNPKNSSNTAVYSVTQSLVSYYSGKKATLLMSREVTEEQAHIIARQQTVKFFIGMVKESYERFTNSRFPNYALAQNVNDNEQAVMRALHDILPGKIIVNRNLAQEVLVVTDYKLAMTQLSASEMMQIVKFFDGKYDEEYLHVVVPGFPDFQVINLQEIDQKFIADQTNYNLDHMLMELHFYGNFPFFGNLVDFTSFGFHLENLFAKGICNKYADGSPNPWNTVEIECY</sequence>
<dbReference type="AlphaFoldDB" id="A0A167LU00"/>
<keyword evidence="1" id="KW-0732">Signal</keyword>
<accession>A0A167LU00</accession>
<evidence type="ECO:0000313" key="2">
    <source>
        <dbReference type="EMBL" id="KZN65206.1"/>
    </source>
</evidence>
<dbReference type="EMBL" id="AUYC01000018">
    <property type="protein sequence ID" value="KZN65206.1"/>
    <property type="molecule type" value="Genomic_DNA"/>
</dbReference>
<gene>
    <name evidence="2" type="ORF">N473_01140</name>
</gene>
<evidence type="ECO:0000256" key="1">
    <source>
        <dbReference type="SAM" id="SignalP"/>
    </source>
</evidence>
<dbReference type="RefSeq" id="WP_063367237.1">
    <property type="nucleotide sequence ID" value="NZ_AUYC01000018.1"/>
</dbReference>
<feature type="chain" id="PRO_5007890036" evidence="1">
    <location>
        <begin position="21"/>
        <end position="300"/>
    </location>
</feature>
<proteinExistence type="predicted"/>